<feature type="compositionally biased region" description="Basic residues" evidence="1">
    <location>
        <begin position="174"/>
        <end position="187"/>
    </location>
</feature>
<feature type="compositionally biased region" description="Polar residues" evidence="1">
    <location>
        <begin position="155"/>
        <end position="167"/>
    </location>
</feature>
<feature type="compositionally biased region" description="Polar residues" evidence="1">
    <location>
        <begin position="441"/>
        <end position="452"/>
    </location>
</feature>
<feature type="region of interest" description="Disordered" evidence="1">
    <location>
        <begin position="514"/>
        <end position="591"/>
    </location>
</feature>
<evidence type="ECO:0000313" key="3">
    <source>
        <dbReference type="Proteomes" id="UP000712600"/>
    </source>
</evidence>
<feature type="region of interest" description="Disordered" evidence="1">
    <location>
        <begin position="270"/>
        <end position="390"/>
    </location>
</feature>
<dbReference type="Proteomes" id="UP000712600">
    <property type="component" value="Unassembled WGS sequence"/>
</dbReference>
<reference evidence="2" key="1">
    <citation type="submission" date="2019-12" db="EMBL/GenBank/DDBJ databases">
        <title>Genome sequencing and annotation of Brassica cretica.</title>
        <authorList>
            <person name="Studholme D.J."/>
            <person name="Sarris P."/>
        </authorList>
    </citation>
    <scope>NUCLEOTIDE SEQUENCE</scope>
    <source>
        <strain evidence="2">PFS-109/04</strain>
        <tissue evidence="2">Leaf</tissue>
    </source>
</reference>
<feature type="compositionally biased region" description="Basic and acidic residues" evidence="1">
    <location>
        <begin position="199"/>
        <end position="215"/>
    </location>
</feature>
<feature type="compositionally biased region" description="Basic and acidic residues" evidence="1">
    <location>
        <begin position="543"/>
        <end position="566"/>
    </location>
</feature>
<comment type="caution">
    <text evidence="2">The sequence shown here is derived from an EMBL/GenBank/DDBJ whole genome shotgun (WGS) entry which is preliminary data.</text>
</comment>
<protein>
    <submittedName>
        <fullName evidence="2">Uncharacterized protein</fullName>
    </submittedName>
</protein>
<feature type="compositionally biased region" description="Basic and acidic residues" evidence="1">
    <location>
        <begin position="476"/>
        <end position="485"/>
    </location>
</feature>
<feature type="compositionally biased region" description="Basic and acidic residues" evidence="1">
    <location>
        <begin position="300"/>
        <end position="314"/>
    </location>
</feature>
<evidence type="ECO:0000313" key="2">
    <source>
        <dbReference type="EMBL" id="KAF3525216.1"/>
    </source>
</evidence>
<accession>A0A8S9Q3H6</accession>
<dbReference type="AlphaFoldDB" id="A0A8S9Q3H6"/>
<feature type="compositionally biased region" description="Basic residues" evidence="1">
    <location>
        <begin position="348"/>
        <end position="360"/>
    </location>
</feature>
<gene>
    <name evidence="2" type="ORF">F2Q69_00045942</name>
</gene>
<name>A0A8S9Q3H6_BRACR</name>
<dbReference type="EMBL" id="QGKX02001347">
    <property type="protein sequence ID" value="KAF3525216.1"/>
    <property type="molecule type" value="Genomic_DNA"/>
</dbReference>
<feature type="compositionally biased region" description="Basic and acidic residues" evidence="1">
    <location>
        <begin position="453"/>
        <end position="467"/>
    </location>
</feature>
<feature type="region of interest" description="Disordered" evidence="1">
    <location>
        <begin position="132"/>
        <end position="240"/>
    </location>
</feature>
<sequence>MNSDPRGLRTDGSWDDTKGCGIAQRYYQTSVVAGCDASVQQKKSKAESITGSQVDEPTFFVVIMCPDNCLVGLLGGLGSYPIVSPPSSLVGSVADSANSEVGFARQLFQVYDLARFLDCVSNSFILTPEELVQSSERETTEPSVTDGNKKKRSAPDSSASIDTQGRTGSDEPPRKKKKKKEKKKRKKSIEGQSEPIGDAEGHEPVIHEGSSHDAAARAVVESSDSPNIPVEKRKKPSCGSDAVAIDKAAAEQSRLLAGKKAQKEKFMEKFGELKDKFKNAGPPPPDVSSGPSVGPINIKSSREDLVQSSKRETTEPSVTDGNKKKRSAPDSSASIDAQGRTGSDEPPRKKKKKEKKKRKKSIEGQSEPIGDAEGHEPVIHEGSSRDAATRAVVEAAINKAAAEQSRLLAGKKAQKEKFMEKFGELKDKFKNAGLIDAGTAASLQTPTSSQGDHATERSNEPTVRELGESPVQGHEVVSRVERSEDATAPLVLDRAPSMANLVVSEESLISILGVSDVNPTPPLGVKEAGSEPVDLLELSDSSAEEKGGEISDERVPGDNPQGKEEGVVDEVENPPASTTDEAGGASDQLEA</sequence>
<feature type="region of interest" description="Disordered" evidence="1">
    <location>
        <begin position="440"/>
        <end position="487"/>
    </location>
</feature>
<feature type="compositionally biased region" description="Basic and acidic residues" evidence="1">
    <location>
        <begin position="372"/>
        <end position="388"/>
    </location>
</feature>
<organism evidence="2 3">
    <name type="scientific">Brassica cretica</name>
    <name type="common">Mustard</name>
    <dbReference type="NCBI Taxonomy" id="69181"/>
    <lineage>
        <taxon>Eukaryota</taxon>
        <taxon>Viridiplantae</taxon>
        <taxon>Streptophyta</taxon>
        <taxon>Embryophyta</taxon>
        <taxon>Tracheophyta</taxon>
        <taxon>Spermatophyta</taxon>
        <taxon>Magnoliopsida</taxon>
        <taxon>eudicotyledons</taxon>
        <taxon>Gunneridae</taxon>
        <taxon>Pentapetalae</taxon>
        <taxon>rosids</taxon>
        <taxon>malvids</taxon>
        <taxon>Brassicales</taxon>
        <taxon>Brassicaceae</taxon>
        <taxon>Brassiceae</taxon>
        <taxon>Brassica</taxon>
    </lineage>
</organism>
<evidence type="ECO:0000256" key="1">
    <source>
        <dbReference type="SAM" id="MobiDB-lite"/>
    </source>
</evidence>
<proteinExistence type="predicted"/>